<reference evidence="1" key="1">
    <citation type="journal article" date="2021" name="Proc. Natl. Acad. Sci. U.S.A.">
        <title>A Catalog of Tens of Thousands of Viruses from Human Metagenomes Reveals Hidden Associations with Chronic Diseases.</title>
        <authorList>
            <person name="Tisza M.J."/>
            <person name="Buck C.B."/>
        </authorList>
    </citation>
    <scope>NUCLEOTIDE SEQUENCE</scope>
    <source>
        <strain evidence="1">CthL03</strain>
    </source>
</reference>
<accession>A0A8S5PHG3</accession>
<dbReference type="EMBL" id="BK015413">
    <property type="protein sequence ID" value="DAE05620.1"/>
    <property type="molecule type" value="Genomic_DNA"/>
</dbReference>
<name>A0A8S5PHG3_9CAUD</name>
<organism evidence="1">
    <name type="scientific">Siphoviridae sp. cthL03</name>
    <dbReference type="NCBI Taxonomy" id="2825615"/>
    <lineage>
        <taxon>Viruses</taxon>
        <taxon>Duplodnaviria</taxon>
        <taxon>Heunggongvirae</taxon>
        <taxon>Uroviricota</taxon>
        <taxon>Caudoviricetes</taxon>
    </lineage>
</organism>
<evidence type="ECO:0000313" key="1">
    <source>
        <dbReference type="EMBL" id="DAE05620.1"/>
    </source>
</evidence>
<protein>
    <submittedName>
        <fullName evidence="1">Uncharacterized protein</fullName>
    </submittedName>
</protein>
<proteinExistence type="predicted"/>
<sequence>MHKIFPHQLLKGDYRVKEKKNLKFIVRTERPITDEAIEKIRLGIEKFKIGESEIIVFPQAISIVVFDENNEYVTML</sequence>